<comment type="caution">
    <text evidence="1">The sequence shown here is derived from an EMBL/GenBank/DDBJ whole genome shotgun (WGS) entry which is preliminary data.</text>
</comment>
<accession>A0A242MK62</accession>
<evidence type="ECO:0000313" key="1">
    <source>
        <dbReference type="EMBL" id="OTP71572.1"/>
    </source>
</evidence>
<sequence>MGGKGTFRRGVRYLMRNQFPDRESLRLLLRMAGPTRGSNGPAAEFTAWVTAARVGAIPPSDVPAKRLNERTAIVP</sequence>
<dbReference type="Proteomes" id="UP000195221">
    <property type="component" value="Unassembled WGS sequence"/>
</dbReference>
<proteinExistence type="predicted"/>
<reference evidence="1 2" key="1">
    <citation type="submission" date="2017-03" db="EMBL/GenBank/DDBJ databases">
        <title>Genome analysis of strain PAMC 26577.</title>
        <authorList>
            <person name="Oh H.-M."/>
            <person name="Yang J.-A."/>
        </authorList>
    </citation>
    <scope>NUCLEOTIDE SEQUENCE [LARGE SCALE GENOMIC DNA]</scope>
    <source>
        <strain evidence="1 2">PAMC 26577</strain>
    </source>
</reference>
<dbReference type="EMBL" id="NBTZ01000101">
    <property type="protein sequence ID" value="OTP71572.1"/>
    <property type="molecule type" value="Genomic_DNA"/>
</dbReference>
<evidence type="ECO:0000313" key="2">
    <source>
        <dbReference type="Proteomes" id="UP000195221"/>
    </source>
</evidence>
<gene>
    <name evidence="1" type="ORF">PAMC26577_24265</name>
</gene>
<dbReference type="AlphaFoldDB" id="A0A242MK62"/>
<organism evidence="1 2">
    <name type="scientific">Caballeronia sordidicola</name>
    <name type="common">Burkholderia sordidicola</name>
    <dbReference type="NCBI Taxonomy" id="196367"/>
    <lineage>
        <taxon>Bacteria</taxon>
        <taxon>Pseudomonadati</taxon>
        <taxon>Pseudomonadota</taxon>
        <taxon>Betaproteobacteria</taxon>
        <taxon>Burkholderiales</taxon>
        <taxon>Burkholderiaceae</taxon>
        <taxon>Caballeronia</taxon>
    </lineage>
</organism>
<protein>
    <submittedName>
        <fullName evidence="1">Uncharacterized protein</fullName>
    </submittedName>
</protein>
<name>A0A242MK62_CABSO</name>